<dbReference type="Pfam" id="PF10076">
    <property type="entry name" value="Phage_Mu_Gp48"/>
    <property type="match status" value="1"/>
</dbReference>
<dbReference type="InterPro" id="IPR018755">
    <property type="entry name" value="Phage_Mu_Gp48"/>
</dbReference>
<dbReference type="AlphaFoldDB" id="Q727X5"/>
<protein>
    <submittedName>
        <fullName evidence="1">Tail protein, putative</fullName>
    </submittedName>
</protein>
<dbReference type="Proteomes" id="UP000002194">
    <property type="component" value="Chromosome"/>
</dbReference>
<dbReference type="PhylomeDB" id="Q727X5"/>
<reference evidence="1 2" key="1">
    <citation type="journal article" date="2004" name="Nat. Biotechnol.">
        <title>The genome sequence of the anaerobic, sulfate-reducing bacterium Desulfovibrio vulgaris Hildenborough.</title>
        <authorList>
            <person name="Heidelberg J.F."/>
            <person name="Seshadri R."/>
            <person name="Haveman S.A."/>
            <person name="Hemme C.L."/>
            <person name="Paulsen I.T."/>
            <person name="Kolonay J.F."/>
            <person name="Eisen J.A."/>
            <person name="Ward N."/>
            <person name="Methe B."/>
            <person name="Brinkac L.M."/>
            <person name="Daugherty S.C."/>
            <person name="Deboy R.T."/>
            <person name="Dodson R.J."/>
            <person name="Durkin A.S."/>
            <person name="Madupu R."/>
            <person name="Nelson W.C."/>
            <person name="Sullivan S.A."/>
            <person name="Fouts D."/>
            <person name="Haft D.H."/>
            <person name="Selengut J."/>
            <person name="Peterson J.D."/>
            <person name="Davidsen T.M."/>
            <person name="Zafar N."/>
            <person name="Zhou L."/>
            <person name="Radune D."/>
            <person name="Dimitrov G."/>
            <person name="Hance M."/>
            <person name="Tran K."/>
            <person name="Khouri H."/>
            <person name="Gill J."/>
            <person name="Utterback T.R."/>
            <person name="Feldblyum T.V."/>
            <person name="Wall J.D."/>
            <person name="Voordouw G."/>
            <person name="Fraser C.M."/>
        </authorList>
    </citation>
    <scope>NUCLEOTIDE SEQUENCE [LARGE SCALE GENOMIC DNA]</scope>
    <source>
        <strain evidence="2">ATCC 29579 / DSM 644 / NCIMB 8303 / VKM B-1760 / Hildenborough</strain>
    </source>
</reference>
<gene>
    <name evidence="1" type="ordered locus">DVU_2729</name>
</gene>
<dbReference type="PATRIC" id="fig|882.5.peg.2467"/>
<dbReference type="STRING" id="882.DVU_2729"/>
<dbReference type="RefSeq" id="WP_010939996.1">
    <property type="nucleotide sequence ID" value="NC_002937.3"/>
</dbReference>
<dbReference type="eggNOG" id="COG3778">
    <property type="taxonomic scope" value="Bacteria"/>
</dbReference>
<dbReference type="HOGENOM" id="CLU_114463_0_0_7"/>
<keyword evidence="2" id="KW-1185">Reference proteome</keyword>
<proteinExistence type="predicted"/>
<dbReference type="EnsemblBacteria" id="AAS97201">
    <property type="protein sequence ID" value="AAS97201"/>
    <property type="gene ID" value="DVU_2729"/>
</dbReference>
<accession>Q727X5</accession>
<name>Q727X5_NITV2</name>
<dbReference type="OrthoDB" id="5460132at2"/>
<organism evidence="1 2">
    <name type="scientific">Nitratidesulfovibrio vulgaris (strain ATCC 29579 / DSM 644 / CCUG 34227 / NCIMB 8303 / VKM B-1760 / Hildenborough)</name>
    <name type="common">Desulfovibrio vulgaris</name>
    <dbReference type="NCBI Taxonomy" id="882"/>
    <lineage>
        <taxon>Bacteria</taxon>
        <taxon>Pseudomonadati</taxon>
        <taxon>Thermodesulfobacteriota</taxon>
        <taxon>Desulfovibrionia</taxon>
        <taxon>Desulfovibrionales</taxon>
        <taxon>Desulfovibrionaceae</taxon>
        <taxon>Nitratidesulfovibrio</taxon>
    </lineage>
</organism>
<dbReference type="PaxDb" id="882-DVU_2729"/>
<evidence type="ECO:0000313" key="1">
    <source>
        <dbReference type="EMBL" id="AAS97201.1"/>
    </source>
</evidence>
<dbReference type="KEGG" id="dvu:DVU_2729"/>
<sequence>MTGHATLLRSLLPPVSYDPSGPRLAAALDAEGMTLDAALALSVRAVMGINPFRAQEWMEDWERVYGLPDPCAREGRTLQERISALAVAVQEQGGISRGYFVRLAAMLGYAVTIREHVPFRAGSRAGDALTNGDWQWAWTLQAPAVTTHRFRAGRSAAGEPLAFWGDEVLECAIRRLAPAHTVVLFAYGPRLATATHG</sequence>
<dbReference type="EMBL" id="AE017285">
    <property type="protein sequence ID" value="AAS97201.1"/>
    <property type="molecule type" value="Genomic_DNA"/>
</dbReference>
<evidence type="ECO:0000313" key="2">
    <source>
        <dbReference type="Proteomes" id="UP000002194"/>
    </source>
</evidence>